<accession>A0A4V2YQ25</accession>
<dbReference type="PANTHER" id="PTHR35010:SF2">
    <property type="entry name" value="BLL4672 PROTEIN"/>
    <property type="match status" value="1"/>
</dbReference>
<dbReference type="PROSITE" id="PS50943">
    <property type="entry name" value="HTH_CROC1"/>
    <property type="match status" value="1"/>
</dbReference>
<gene>
    <name evidence="2" type="ORF">E1263_11635</name>
</gene>
<dbReference type="SMART" id="SM00530">
    <property type="entry name" value="HTH_XRE"/>
    <property type="match status" value="1"/>
</dbReference>
<dbReference type="InterPro" id="IPR041413">
    <property type="entry name" value="MLTR_LBD"/>
</dbReference>
<proteinExistence type="predicted"/>
<protein>
    <submittedName>
        <fullName evidence="2">XRE family transcriptional regulator</fullName>
    </submittedName>
</protein>
<reference evidence="2 3" key="1">
    <citation type="submission" date="2019-03" db="EMBL/GenBank/DDBJ databases">
        <title>Draft genome sequences of novel Actinobacteria.</title>
        <authorList>
            <person name="Sahin N."/>
            <person name="Ay H."/>
            <person name="Saygin H."/>
        </authorList>
    </citation>
    <scope>NUCLEOTIDE SEQUENCE [LARGE SCALE GENOMIC DNA]</scope>
    <source>
        <strain evidence="2 3">JCM 13523</strain>
    </source>
</reference>
<dbReference type="Gene3D" id="3.30.450.180">
    <property type="match status" value="1"/>
</dbReference>
<dbReference type="PANTHER" id="PTHR35010">
    <property type="entry name" value="BLL4672 PROTEIN-RELATED"/>
    <property type="match status" value="1"/>
</dbReference>
<sequence length="279" mass="30831">MESLLELGPLLRAWRGRLQPADVGSPFGNRSTRTAGLRREEVAWLAGVSPDYVKRLEQGRAHPSASVVHALARALRLSDSETATALRLAGHASDLRTLMPRRITPSVRRLLDRLPETPVAVFDAAWTRLEQNPLWTALMGDHRDSGGREENLVWRHFFGSPARVRHPQLEKYRGALVADLRGVHARYPADPDLAALVSALRSRSEEFARLWDTATIGEHGNERKTIDHPEIGAIELDCDVVTIHGADLRLIIFTAAPGTTAADQLQLLRVLGSERVSAP</sequence>
<dbReference type="AlphaFoldDB" id="A0A4V2YQ25"/>
<comment type="caution">
    <text evidence="2">The sequence shown here is derived from an EMBL/GenBank/DDBJ whole genome shotgun (WGS) entry which is preliminary data.</text>
</comment>
<feature type="domain" description="HTH cro/C1-type" evidence="1">
    <location>
        <begin position="35"/>
        <end position="82"/>
    </location>
</feature>
<evidence type="ECO:0000313" key="3">
    <source>
        <dbReference type="Proteomes" id="UP000295124"/>
    </source>
</evidence>
<dbReference type="Proteomes" id="UP000295124">
    <property type="component" value="Unassembled WGS sequence"/>
</dbReference>
<organism evidence="2 3">
    <name type="scientific">Kribbella antibiotica</name>
    <dbReference type="NCBI Taxonomy" id="190195"/>
    <lineage>
        <taxon>Bacteria</taxon>
        <taxon>Bacillati</taxon>
        <taxon>Actinomycetota</taxon>
        <taxon>Actinomycetes</taxon>
        <taxon>Propionibacteriales</taxon>
        <taxon>Kribbellaceae</taxon>
        <taxon>Kribbella</taxon>
    </lineage>
</organism>
<name>A0A4V2YQ25_9ACTN</name>
<dbReference type="InterPro" id="IPR001387">
    <property type="entry name" value="Cro/C1-type_HTH"/>
</dbReference>
<dbReference type="Pfam" id="PF17765">
    <property type="entry name" value="MLTR_LBD"/>
    <property type="match status" value="1"/>
</dbReference>
<evidence type="ECO:0000259" key="1">
    <source>
        <dbReference type="PROSITE" id="PS50943"/>
    </source>
</evidence>
<dbReference type="SUPFAM" id="SSF47413">
    <property type="entry name" value="lambda repressor-like DNA-binding domains"/>
    <property type="match status" value="1"/>
</dbReference>
<dbReference type="InterPro" id="IPR010982">
    <property type="entry name" value="Lambda_DNA-bd_dom_sf"/>
</dbReference>
<dbReference type="Pfam" id="PF13560">
    <property type="entry name" value="HTH_31"/>
    <property type="match status" value="1"/>
</dbReference>
<dbReference type="Gene3D" id="1.10.260.40">
    <property type="entry name" value="lambda repressor-like DNA-binding domains"/>
    <property type="match status" value="1"/>
</dbReference>
<dbReference type="RefSeq" id="WP_132167254.1">
    <property type="nucleotide sequence ID" value="NZ_SMKX01000026.1"/>
</dbReference>
<keyword evidence="3" id="KW-1185">Reference proteome</keyword>
<evidence type="ECO:0000313" key="2">
    <source>
        <dbReference type="EMBL" id="TDD60267.1"/>
    </source>
</evidence>
<dbReference type="GO" id="GO:0003677">
    <property type="term" value="F:DNA binding"/>
    <property type="evidence" value="ECO:0007669"/>
    <property type="project" value="InterPro"/>
</dbReference>
<dbReference type="EMBL" id="SMKX01000026">
    <property type="protein sequence ID" value="TDD60267.1"/>
    <property type="molecule type" value="Genomic_DNA"/>
</dbReference>
<dbReference type="OrthoDB" id="3212310at2"/>
<dbReference type="CDD" id="cd00093">
    <property type="entry name" value="HTH_XRE"/>
    <property type="match status" value="1"/>
</dbReference>